<evidence type="ECO:0000313" key="10">
    <source>
        <dbReference type="EMBL" id="KAJ7370063.1"/>
    </source>
</evidence>
<dbReference type="Pfam" id="PF00002">
    <property type="entry name" value="7tm_2"/>
    <property type="match status" value="1"/>
</dbReference>
<evidence type="ECO:0000256" key="5">
    <source>
        <dbReference type="ARBA" id="ARBA00023157"/>
    </source>
</evidence>
<comment type="subcellular location">
    <subcellularLocation>
        <location evidence="1">Membrane</location>
        <topology evidence="1">Multi-pass membrane protein</topology>
    </subcellularLocation>
</comment>
<reference evidence="10" key="1">
    <citation type="submission" date="2023-01" db="EMBL/GenBank/DDBJ databases">
        <title>Genome assembly of the deep-sea coral Lophelia pertusa.</title>
        <authorList>
            <person name="Herrera S."/>
            <person name="Cordes E."/>
        </authorList>
    </citation>
    <scope>NUCLEOTIDE SEQUENCE</scope>
    <source>
        <strain evidence="10">USNM1676648</strain>
        <tissue evidence="10">Polyp</tissue>
    </source>
</reference>
<dbReference type="EMBL" id="MU826873">
    <property type="protein sequence ID" value="KAJ7370063.1"/>
    <property type="molecule type" value="Genomic_DNA"/>
</dbReference>
<dbReference type="InterPro" id="IPR017981">
    <property type="entry name" value="GPCR_2-like_7TM"/>
</dbReference>
<dbReference type="OrthoDB" id="1100386at2759"/>
<dbReference type="Pfam" id="PF01825">
    <property type="entry name" value="GPS"/>
    <property type="match status" value="1"/>
</dbReference>
<gene>
    <name evidence="10" type="ORF">OS493_034271</name>
</gene>
<dbReference type="Gene3D" id="1.20.1070.10">
    <property type="entry name" value="Rhodopsin 7-helix transmembrane proteins"/>
    <property type="match status" value="1"/>
</dbReference>
<dbReference type="InterPro" id="IPR000832">
    <property type="entry name" value="GPCR_2_secretin-like"/>
</dbReference>
<feature type="compositionally biased region" description="Polar residues" evidence="6">
    <location>
        <begin position="249"/>
        <end position="258"/>
    </location>
</feature>
<evidence type="ECO:0000313" key="11">
    <source>
        <dbReference type="Proteomes" id="UP001163046"/>
    </source>
</evidence>
<keyword evidence="5" id="KW-1015">Disulfide bond</keyword>
<keyword evidence="11" id="KW-1185">Reference proteome</keyword>
<evidence type="ECO:0000259" key="9">
    <source>
        <dbReference type="PROSITE" id="PS50261"/>
    </source>
</evidence>
<dbReference type="GO" id="GO:0004930">
    <property type="term" value="F:G protein-coupled receptor activity"/>
    <property type="evidence" value="ECO:0007669"/>
    <property type="project" value="InterPro"/>
</dbReference>
<dbReference type="Gene3D" id="2.60.220.50">
    <property type="match status" value="1"/>
</dbReference>
<keyword evidence="4 7" id="KW-0472">Membrane</keyword>
<feature type="transmembrane region" description="Helical" evidence="7">
    <location>
        <begin position="62"/>
        <end position="85"/>
    </location>
</feature>
<evidence type="ECO:0000259" key="8">
    <source>
        <dbReference type="PROSITE" id="PS50221"/>
    </source>
</evidence>
<evidence type="ECO:0000256" key="6">
    <source>
        <dbReference type="SAM" id="MobiDB-lite"/>
    </source>
</evidence>
<dbReference type="PROSITE" id="PS50261">
    <property type="entry name" value="G_PROTEIN_RECEP_F2_4"/>
    <property type="match status" value="1"/>
</dbReference>
<dbReference type="GO" id="GO:0005886">
    <property type="term" value="C:plasma membrane"/>
    <property type="evidence" value="ECO:0007669"/>
    <property type="project" value="TreeGrafter"/>
</dbReference>
<dbReference type="PANTHER" id="PTHR12011">
    <property type="entry name" value="ADHESION G-PROTEIN COUPLED RECEPTOR"/>
    <property type="match status" value="1"/>
</dbReference>
<feature type="compositionally biased region" description="Basic residues" evidence="6">
    <location>
        <begin position="260"/>
        <end position="272"/>
    </location>
</feature>
<feature type="transmembrane region" description="Helical" evidence="7">
    <location>
        <begin position="97"/>
        <end position="116"/>
    </location>
</feature>
<dbReference type="GO" id="GO:0007166">
    <property type="term" value="P:cell surface receptor signaling pathway"/>
    <property type="evidence" value="ECO:0007669"/>
    <property type="project" value="InterPro"/>
</dbReference>
<sequence length="296" mass="33388">MYLQKSQPRTKFDGAWSKKGCSLVEETEEHTTCSCNHLTNFAVLLEVGETKLSDDDRFALEMVTYIGCSLSFVGEMLTILIYLVLMNLKSTQSHIRLNLAFQTVVVTSAVFTNILLNGNMNNVMRDDVCWFSFSSGFVWVFAGSVLAACLVVILLRITLEIMRLKDMSGISETRSFRQSLKACVILFPLLGLTWIFGVLTVTAAGLVFQYLFTILNSLQGFFIFLFHVVRSKEIRTALETKRHRWETSRSVSMANEKSTLGRKRSSTGKQKHAFMTTNKISPETVKKNKSSLPTVE</sequence>
<feature type="domain" description="G-protein coupled receptors family 2 profile 2" evidence="9">
    <location>
        <begin position="109"/>
        <end position="231"/>
    </location>
</feature>
<proteinExistence type="predicted"/>
<accession>A0A9X0CQ34</accession>
<feature type="transmembrane region" description="Helical" evidence="7">
    <location>
        <begin position="207"/>
        <end position="229"/>
    </location>
</feature>
<dbReference type="InterPro" id="IPR000203">
    <property type="entry name" value="GPS"/>
</dbReference>
<evidence type="ECO:0000256" key="2">
    <source>
        <dbReference type="ARBA" id="ARBA00022692"/>
    </source>
</evidence>
<organism evidence="10 11">
    <name type="scientific">Desmophyllum pertusum</name>
    <dbReference type="NCBI Taxonomy" id="174260"/>
    <lineage>
        <taxon>Eukaryota</taxon>
        <taxon>Metazoa</taxon>
        <taxon>Cnidaria</taxon>
        <taxon>Anthozoa</taxon>
        <taxon>Hexacorallia</taxon>
        <taxon>Scleractinia</taxon>
        <taxon>Caryophylliina</taxon>
        <taxon>Caryophylliidae</taxon>
        <taxon>Desmophyllum</taxon>
    </lineage>
</organism>
<dbReference type="AlphaFoldDB" id="A0A9X0CQ34"/>
<dbReference type="Proteomes" id="UP001163046">
    <property type="component" value="Unassembled WGS sequence"/>
</dbReference>
<name>A0A9X0CQ34_9CNID</name>
<keyword evidence="2 7" id="KW-0812">Transmembrane</keyword>
<feature type="region of interest" description="Disordered" evidence="6">
    <location>
        <begin position="249"/>
        <end position="296"/>
    </location>
</feature>
<dbReference type="PROSITE" id="PS50221">
    <property type="entry name" value="GAIN_B"/>
    <property type="match status" value="1"/>
</dbReference>
<feature type="domain" description="GAIN-B" evidence="8">
    <location>
        <begin position="1"/>
        <end position="51"/>
    </location>
</feature>
<dbReference type="InterPro" id="IPR057244">
    <property type="entry name" value="GAIN_B"/>
</dbReference>
<comment type="caution">
    <text evidence="10">The sequence shown here is derived from an EMBL/GenBank/DDBJ whole genome shotgun (WGS) entry which is preliminary data.</text>
</comment>
<dbReference type="SMART" id="SM00303">
    <property type="entry name" value="GPS"/>
    <property type="match status" value="1"/>
</dbReference>
<evidence type="ECO:0000256" key="1">
    <source>
        <dbReference type="ARBA" id="ARBA00004141"/>
    </source>
</evidence>
<feature type="transmembrane region" description="Helical" evidence="7">
    <location>
        <begin position="136"/>
        <end position="159"/>
    </location>
</feature>
<protein>
    <submittedName>
        <fullName evidence="10">Uncharacterized protein</fullName>
    </submittedName>
</protein>
<dbReference type="InterPro" id="IPR046338">
    <property type="entry name" value="GAIN_dom_sf"/>
</dbReference>
<evidence type="ECO:0000256" key="3">
    <source>
        <dbReference type="ARBA" id="ARBA00022989"/>
    </source>
</evidence>
<evidence type="ECO:0000256" key="4">
    <source>
        <dbReference type="ARBA" id="ARBA00023136"/>
    </source>
</evidence>
<keyword evidence="3 7" id="KW-1133">Transmembrane helix</keyword>
<dbReference type="PANTHER" id="PTHR12011:SF347">
    <property type="entry name" value="FI21270P1-RELATED"/>
    <property type="match status" value="1"/>
</dbReference>
<feature type="transmembrane region" description="Helical" evidence="7">
    <location>
        <begin position="180"/>
        <end position="201"/>
    </location>
</feature>
<evidence type="ECO:0000256" key="7">
    <source>
        <dbReference type="SAM" id="Phobius"/>
    </source>
</evidence>